<dbReference type="Pfam" id="PF02366">
    <property type="entry name" value="PMT"/>
    <property type="match status" value="1"/>
</dbReference>
<dbReference type="InterPro" id="IPR027005">
    <property type="entry name" value="PMT-like"/>
</dbReference>
<reference evidence="14 15" key="1">
    <citation type="submission" date="2018-09" db="EMBL/GenBank/DDBJ databases">
        <title>Characterization of the phylogenetic diversity of five novel species belonging to the genus Bifidobacterium.</title>
        <authorList>
            <person name="Lugli G.A."/>
            <person name="Duranti S."/>
            <person name="Milani C."/>
        </authorList>
    </citation>
    <scope>NUCLEOTIDE SEQUENCE [LARGE SCALE GENOMIC DNA]</scope>
    <source>
        <strain evidence="14 15">2028B</strain>
    </source>
</reference>
<feature type="compositionally biased region" description="Gly residues" evidence="11">
    <location>
        <begin position="267"/>
        <end position="283"/>
    </location>
</feature>
<feature type="region of interest" description="Disordered" evidence="11">
    <location>
        <begin position="258"/>
        <end position="290"/>
    </location>
</feature>
<gene>
    <name evidence="14" type="ORF">D2E23_1664</name>
</gene>
<dbReference type="GO" id="GO:0004169">
    <property type="term" value="F:dolichyl-phosphate-mannose-protein mannosyltransferase activity"/>
    <property type="evidence" value="ECO:0007669"/>
    <property type="project" value="UniProtKB-UniRule"/>
</dbReference>
<evidence type="ECO:0000256" key="11">
    <source>
        <dbReference type="SAM" id="MobiDB-lite"/>
    </source>
</evidence>
<feature type="transmembrane region" description="Helical" evidence="10">
    <location>
        <begin position="375"/>
        <end position="396"/>
    </location>
</feature>
<evidence type="ECO:0000256" key="4">
    <source>
        <dbReference type="ARBA" id="ARBA00022676"/>
    </source>
</evidence>
<feature type="transmembrane region" description="Helical" evidence="10">
    <location>
        <begin position="336"/>
        <end position="354"/>
    </location>
</feature>
<organism evidence="14 15">
    <name type="scientific">Bifidobacterium callimiconis</name>
    <dbReference type="NCBI Taxonomy" id="2306973"/>
    <lineage>
        <taxon>Bacteria</taxon>
        <taxon>Bacillati</taxon>
        <taxon>Actinomycetota</taxon>
        <taxon>Actinomycetes</taxon>
        <taxon>Bifidobacteriales</taxon>
        <taxon>Bifidobacteriaceae</taxon>
        <taxon>Bifidobacterium</taxon>
    </lineage>
</organism>
<feature type="transmembrane region" description="Helical" evidence="10">
    <location>
        <begin position="540"/>
        <end position="559"/>
    </location>
</feature>
<comment type="function">
    <text evidence="10">Protein O-mannosyltransferase that catalyzes the transfer of a single mannose residue from a polyprenol phospho-mannosyl lipidic donor to the hydroxyl group of selected serine and threonine residues in acceptor proteins.</text>
</comment>
<evidence type="ECO:0000256" key="3">
    <source>
        <dbReference type="ARBA" id="ARBA00007222"/>
    </source>
</evidence>
<feature type="domain" description="Protein O-mannosyl-transferase C-terminal four TM" evidence="13">
    <location>
        <begin position="421"/>
        <end position="612"/>
    </location>
</feature>
<keyword evidence="15" id="KW-1185">Reference proteome</keyword>
<dbReference type="AlphaFoldDB" id="A0A430FC07"/>
<name>A0A430FC07_9BIFI</name>
<feature type="transmembrane region" description="Helical" evidence="10">
    <location>
        <begin position="49"/>
        <end position="68"/>
    </location>
</feature>
<evidence type="ECO:0000256" key="2">
    <source>
        <dbReference type="ARBA" id="ARBA00004922"/>
    </source>
</evidence>
<accession>A0A430FC07</accession>
<dbReference type="EC" id="2.4.1.-" evidence="10"/>
<dbReference type="UniPathway" id="UPA00378"/>
<feature type="domain" description="ArnT-like N-terminal" evidence="12">
    <location>
        <begin position="141"/>
        <end position="224"/>
    </location>
</feature>
<dbReference type="InterPro" id="IPR003342">
    <property type="entry name" value="ArnT-like_N"/>
</dbReference>
<dbReference type="Proteomes" id="UP000288607">
    <property type="component" value="Unassembled WGS sequence"/>
</dbReference>
<feature type="transmembrane region" description="Helical" evidence="10">
    <location>
        <begin position="152"/>
        <end position="174"/>
    </location>
</feature>
<keyword evidence="6 10" id="KW-0812">Transmembrane</keyword>
<dbReference type="EMBL" id="QXGJ01000008">
    <property type="protein sequence ID" value="RSX50341.1"/>
    <property type="molecule type" value="Genomic_DNA"/>
</dbReference>
<evidence type="ECO:0000256" key="10">
    <source>
        <dbReference type="RuleBase" id="RU367007"/>
    </source>
</evidence>
<dbReference type="PANTHER" id="PTHR10050:SF46">
    <property type="entry name" value="PROTEIN O-MANNOSYL-TRANSFERASE 2"/>
    <property type="match status" value="1"/>
</dbReference>
<keyword evidence="4 10" id="KW-0328">Glycosyltransferase</keyword>
<dbReference type="Pfam" id="PF16192">
    <property type="entry name" value="PMT_4TMC"/>
    <property type="match status" value="1"/>
</dbReference>
<keyword evidence="10" id="KW-1003">Cell membrane</keyword>
<evidence type="ECO:0000256" key="5">
    <source>
        <dbReference type="ARBA" id="ARBA00022679"/>
    </source>
</evidence>
<dbReference type="GO" id="GO:0005886">
    <property type="term" value="C:plasma membrane"/>
    <property type="evidence" value="ECO:0007669"/>
    <property type="project" value="UniProtKB-SubCell"/>
</dbReference>
<comment type="pathway">
    <text evidence="2 10">Protein modification; protein glycosylation.</text>
</comment>
<evidence type="ECO:0000313" key="15">
    <source>
        <dbReference type="Proteomes" id="UP000288607"/>
    </source>
</evidence>
<dbReference type="InterPro" id="IPR032421">
    <property type="entry name" value="PMT_4TMC"/>
</dbReference>
<feature type="transmembrane region" description="Helical" evidence="10">
    <location>
        <begin position="491"/>
        <end position="510"/>
    </location>
</feature>
<evidence type="ECO:0000256" key="9">
    <source>
        <dbReference type="ARBA" id="ARBA00093617"/>
    </source>
</evidence>
<dbReference type="GO" id="GO:0012505">
    <property type="term" value="C:endomembrane system"/>
    <property type="evidence" value="ECO:0007669"/>
    <property type="project" value="UniProtKB-SubCell"/>
</dbReference>
<comment type="subcellular location">
    <subcellularLocation>
        <location evidence="10">Cell membrane</location>
    </subcellularLocation>
    <subcellularLocation>
        <location evidence="1">Endomembrane system</location>
        <topology evidence="1">Multi-pass membrane protein</topology>
    </subcellularLocation>
</comment>
<feature type="transmembrane region" description="Helical" evidence="10">
    <location>
        <begin position="571"/>
        <end position="593"/>
    </location>
</feature>
<evidence type="ECO:0000256" key="6">
    <source>
        <dbReference type="ARBA" id="ARBA00022692"/>
    </source>
</evidence>
<proteinExistence type="inferred from homology"/>
<evidence type="ECO:0000256" key="8">
    <source>
        <dbReference type="ARBA" id="ARBA00023136"/>
    </source>
</evidence>
<comment type="similarity">
    <text evidence="3 10">Belongs to the glycosyltransferase 39 family.</text>
</comment>
<feature type="transmembrane region" description="Helical" evidence="10">
    <location>
        <begin position="205"/>
        <end position="222"/>
    </location>
</feature>
<evidence type="ECO:0000256" key="1">
    <source>
        <dbReference type="ARBA" id="ARBA00004127"/>
    </source>
</evidence>
<feature type="transmembrane region" description="Helical" evidence="10">
    <location>
        <begin position="181"/>
        <end position="199"/>
    </location>
</feature>
<keyword evidence="5 10" id="KW-0808">Transferase</keyword>
<dbReference type="PANTHER" id="PTHR10050">
    <property type="entry name" value="DOLICHYL-PHOSPHATE-MANNOSE--PROTEIN MANNOSYLTRANSFERASE"/>
    <property type="match status" value="1"/>
</dbReference>
<protein>
    <recommendedName>
        <fullName evidence="9 10">Polyprenol-phosphate-mannose--protein mannosyltransferase</fullName>
        <ecNumber evidence="10">2.4.1.-</ecNumber>
    </recommendedName>
</protein>
<keyword evidence="8 10" id="KW-0472">Membrane</keyword>
<evidence type="ECO:0000259" key="12">
    <source>
        <dbReference type="Pfam" id="PF02366"/>
    </source>
</evidence>
<evidence type="ECO:0000259" key="13">
    <source>
        <dbReference type="Pfam" id="PF16192"/>
    </source>
</evidence>
<keyword evidence="7 10" id="KW-1133">Transmembrane helix</keyword>
<feature type="transmembrane region" description="Helical" evidence="10">
    <location>
        <begin position="517"/>
        <end position="534"/>
    </location>
</feature>
<sequence>MGSKIRTRRIRGSHGAHIRHTAASPRANARAIPSALAGIVDPRTASERAAGWIWPILMALFGGLLRFIRLGQPQAVVFDETYYVKDAWTMLNTGEPRDWPATINAIKIDDYFANGQHLTDWLPVAEYVVHPPFGKWCIALGLQLFGGAANSFAWRVSTAVAGTLAILILCRVVLRIFRSLPMALIAGFLMSIDGMGITLSRTGLLDNFIMVLALGAFCCMLAHRDWANRRLADAYRRQSRRRHAKWIPVVPWRTRLNGDAGDASATGGNGTVGSGNVGNGSAGNGKASDEFDPDATQTLPPIRFILDSTGPVIAFSWWRLAAAILLGLTTGVKWSGAYFFAVFCLISVFWDAWLRRQNGFRAWFVTGLWKDGILAALYMVPVYIATYLATWIGWFIHPDSYMHDWARMNPGKGITWLPEGLRSFVQYHIQMWQFHTTLDAPHDYKANPLTWPIQERPTSFYWRELSGHPGLCTLRPNETCVAAVTSLGNPLIWWLGTVCVVLGVIVAVVAKGGDWRIWAVLAGFLGGWLPWAQYLNRTTFTFYAIVILPWIILGFIYVADWLHGLFDAFSFWWVMGGVLVIITLVSVFFYPIWTAIPVPYSFWLSHMWFDSWI</sequence>
<comment type="caution">
    <text evidence="14">The sequence shown here is derived from an EMBL/GenBank/DDBJ whole genome shotgun (WGS) entry which is preliminary data.</text>
</comment>
<evidence type="ECO:0000313" key="14">
    <source>
        <dbReference type="EMBL" id="RSX50341.1"/>
    </source>
</evidence>
<evidence type="ECO:0000256" key="7">
    <source>
        <dbReference type="ARBA" id="ARBA00022989"/>
    </source>
</evidence>